<evidence type="ECO:0000259" key="1">
    <source>
        <dbReference type="Pfam" id="PF00534"/>
    </source>
</evidence>
<dbReference type="Pfam" id="PF00534">
    <property type="entry name" value="Glycos_transf_1"/>
    <property type="match status" value="1"/>
</dbReference>
<dbReference type="RefSeq" id="WP_217452129.1">
    <property type="nucleotide sequence ID" value="NZ_JABFCR010000026.1"/>
</dbReference>
<organism evidence="2 3">
    <name type="scientific">Mucilaginibacter humi</name>
    <dbReference type="NCBI Taxonomy" id="2732510"/>
    <lineage>
        <taxon>Bacteria</taxon>
        <taxon>Pseudomonadati</taxon>
        <taxon>Bacteroidota</taxon>
        <taxon>Sphingobacteriia</taxon>
        <taxon>Sphingobacteriales</taxon>
        <taxon>Sphingobacteriaceae</taxon>
        <taxon>Mucilaginibacter</taxon>
    </lineage>
</organism>
<feature type="domain" description="Glycosyl transferase family 1" evidence="1">
    <location>
        <begin position="81"/>
        <end position="197"/>
    </location>
</feature>
<keyword evidence="3" id="KW-1185">Reference proteome</keyword>
<dbReference type="PANTHER" id="PTHR45871">
    <property type="entry name" value="N-ACETYLGLUCOSAMINYL-PHOSPHATIDYLINOSITOL BIOSYNTHETIC PROTEIN"/>
    <property type="match status" value="1"/>
</dbReference>
<accession>A0ABX1W181</accession>
<dbReference type="Gene3D" id="3.40.50.2000">
    <property type="entry name" value="Glycogen Phosphorylase B"/>
    <property type="match status" value="2"/>
</dbReference>
<dbReference type="InterPro" id="IPR001296">
    <property type="entry name" value="Glyco_trans_1"/>
</dbReference>
<name>A0ABX1W181_9SPHI</name>
<evidence type="ECO:0000313" key="3">
    <source>
        <dbReference type="Proteomes" id="UP000566071"/>
    </source>
</evidence>
<dbReference type="PANTHER" id="PTHR45871:SF1">
    <property type="entry name" value="PHOSPHATIDYLINOSITOL N-ACETYLGLUCOSAMINYLTRANSFERASE SUBUNIT A"/>
    <property type="match status" value="1"/>
</dbReference>
<protein>
    <submittedName>
        <fullName evidence="2">Glycosyltransferase family 4 protein</fullName>
    </submittedName>
</protein>
<comment type="caution">
    <text evidence="2">The sequence shown here is derived from an EMBL/GenBank/DDBJ whole genome shotgun (WGS) entry which is preliminary data.</text>
</comment>
<dbReference type="SUPFAM" id="SSF53756">
    <property type="entry name" value="UDP-Glycosyltransferase/glycogen phosphorylase"/>
    <property type="match status" value="1"/>
</dbReference>
<proteinExistence type="predicted"/>
<gene>
    <name evidence="2" type="ORF">HK413_07130</name>
</gene>
<dbReference type="CDD" id="cd03801">
    <property type="entry name" value="GT4_PimA-like"/>
    <property type="match status" value="1"/>
</dbReference>
<sequence>MSALLSQISLREIRFKTLLLAAWRDARPGNRYVYQMMPNGDNLVALSDFIINEFKRNYGVTPKYTAPGAIDPSLFKPFTGERDIDVVGAGSLIGLKQYSVFIDIIQALKRNIPKIKAIICGNGPEMAALQIQINRLGLDGNITLTGELPHAEVLALMQRTKVFLHPSRYEGFGIVCLEALYAGAKVISFVRPMINEIPNWHIARNAADMTRMAKEVLLDADLLYYPVLPYHIADTVKIIMELYQQEAAIMPMRSAMASKERVDLK</sequence>
<dbReference type="Proteomes" id="UP000566071">
    <property type="component" value="Unassembled WGS sequence"/>
</dbReference>
<reference evidence="2 3" key="1">
    <citation type="submission" date="2020-05" db="EMBL/GenBank/DDBJ databases">
        <authorList>
            <person name="Khan S.A."/>
            <person name="Jeon C.O."/>
            <person name="Chun B.H."/>
        </authorList>
    </citation>
    <scope>NUCLEOTIDE SEQUENCE [LARGE SCALE GENOMIC DNA]</scope>
    <source>
        <strain evidence="2 3">S1162</strain>
    </source>
</reference>
<evidence type="ECO:0000313" key="2">
    <source>
        <dbReference type="EMBL" id="NNU33984.1"/>
    </source>
</evidence>
<dbReference type="EMBL" id="JABFCR010000026">
    <property type="protein sequence ID" value="NNU33984.1"/>
    <property type="molecule type" value="Genomic_DNA"/>
</dbReference>